<dbReference type="InterPro" id="IPR009012">
    <property type="entry name" value="GrpE_head"/>
</dbReference>
<dbReference type="Gene3D" id="2.30.22.10">
    <property type="entry name" value="Head domain of nucleotide exchange factor GrpE"/>
    <property type="match status" value="1"/>
</dbReference>
<feature type="compositionally biased region" description="Acidic residues" evidence="2">
    <location>
        <begin position="44"/>
        <end position="59"/>
    </location>
</feature>
<evidence type="ECO:0008006" key="5">
    <source>
        <dbReference type="Google" id="ProtNLM"/>
    </source>
</evidence>
<proteinExistence type="predicted"/>
<dbReference type="HOGENOM" id="CLU_1132775_0_0_9"/>
<dbReference type="GO" id="GO:0051087">
    <property type="term" value="F:protein-folding chaperone binding"/>
    <property type="evidence" value="ECO:0007669"/>
    <property type="project" value="InterPro"/>
</dbReference>
<dbReference type="OrthoDB" id="1918978at2"/>
<accession>V9HU73</accession>
<protein>
    <recommendedName>
        <fullName evidence="5">Nucleotide exchange factor GrpE</fullName>
    </recommendedName>
</protein>
<gene>
    <name evidence="3" type="ORF">HMPREF9630_00816</name>
</gene>
<comment type="caution">
    <text evidence="3">The sequence shown here is derived from an EMBL/GenBank/DDBJ whole genome shotgun (WGS) entry which is preliminary data.</text>
</comment>
<name>V9HU73_9FIRM</name>
<dbReference type="Pfam" id="PF01025">
    <property type="entry name" value="GrpE"/>
    <property type="match status" value="1"/>
</dbReference>
<dbReference type="GO" id="GO:0006457">
    <property type="term" value="P:protein folding"/>
    <property type="evidence" value="ECO:0007669"/>
    <property type="project" value="InterPro"/>
</dbReference>
<dbReference type="GO" id="GO:0000774">
    <property type="term" value="F:adenyl-nucleotide exchange factor activity"/>
    <property type="evidence" value="ECO:0007669"/>
    <property type="project" value="InterPro"/>
</dbReference>
<evidence type="ECO:0000256" key="1">
    <source>
        <dbReference type="ARBA" id="ARBA00023186"/>
    </source>
</evidence>
<dbReference type="EMBL" id="AFZF02000004">
    <property type="protein sequence ID" value="EHL14773.1"/>
    <property type="molecule type" value="Genomic_DNA"/>
</dbReference>
<keyword evidence="1" id="KW-0143">Chaperone</keyword>
<dbReference type="RefSeq" id="WP_009526728.1">
    <property type="nucleotide sequence ID" value="NZ_JH815225.1"/>
</dbReference>
<dbReference type="InterPro" id="IPR000740">
    <property type="entry name" value="GrpE"/>
</dbReference>
<evidence type="ECO:0000256" key="2">
    <source>
        <dbReference type="SAM" id="MobiDB-lite"/>
    </source>
</evidence>
<dbReference type="GO" id="GO:0042803">
    <property type="term" value="F:protein homodimerization activity"/>
    <property type="evidence" value="ECO:0007669"/>
    <property type="project" value="InterPro"/>
</dbReference>
<evidence type="ECO:0000313" key="4">
    <source>
        <dbReference type="Proteomes" id="UP000017818"/>
    </source>
</evidence>
<sequence>MHENENNDNEVVMIGSVDSPINQSEDTVAPTSDNTENHSKINETDAEDGVITDEGEPSDIEQAKEPVSNNDTQIVIKSLESLTEKVEHMNKLFEQKIAHTTHEEKIVDQMHAELQKYKQDMYSQLVRPILMDIIEIRDSILRISANYALKPENEQSIPLKMFKDYAYDVQDILEKNNITIYDGIEGETFNPIKQKAIKKVNTPVEDLHGKIAESLSSGYEYLGKPISPEKVSVYVYQKPEETEEA</sequence>
<feature type="region of interest" description="Disordered" evidence="2">
    <location>
        <begin position="18"/>
        <end position="68"/>
    </location>
</feature>
<reference evidence="3 4" key="1">
    <citation type="submission" date="2012-05" db="EMBL/GenBank/DDBJ databases">
        <title>The Genome Sequence of Eubacteriaceae bacterium CM2.</title>
        <authorList>
            <consortium name="The Broad Institute Genome Sequencing Platform"/>
            <person name="Earl A."/>
            <person name="Ward D."/>
            <person name="Feldgarden M."/>
            <person name="Gevers D."/>
            <person name="Sizova M."/>
            <person name="Hazen A."/>
            <person name="Epstein S."/>
            <person name="Walker B."/>
            <person name="Young S.K."/>
            <person name="Zeng Q."/>
            <person name="Gargeya S."/>
            <person name="Fitzgerald M."/>
            <person name="Haas B."/>
            <person name="Abouelleil A."/>
            <person name="Alvarado L."/>
            <person name="Arachchi H.M."/>
            <person name="Berlin A."/>
            <person name="Chapman S.B."/>
            <person name="Goldberg J."/>
            <person name="Griggs A."/>
            <person name="Gujja S."/>
            <person name="Hansen M."/>
            <person name="Howarth C."/>
            <person name="Imamovic A."/>
            <person name="Larimer J."/>
            <person name="McCowen C."/>
            <person name="Montmayeur A."/>
            <person name="Murphy C."/>
            <person name="Neiman D."/>
            <person name="Pearson M."/>
            <person name="Priest M."/>
            <person name="Roberts A."/>
            <person name="Saif S."/>
            <person name="Shea T."/>
            <person name="Sisk P."/>
            <person name="Sykes S."/>
            <person name="Wortman J."/>
            <person name="Nusbaum C."/>
            <person name="Birren B."/>
        </authorList>
    </citation>
    <scope>NUCLEOTIDE SEQUENCE [LARGE SCALE GENOMIC DNA]</scope>
    <source>
        <strain evidence="3 4">CM2</strain>
    </source>
</reference>
<feature type="compositionally biased region" description="Polar residues" evidence="2">
    <location>
        <begin position="19"/>
        <end position="34"/>
    </location>
</feature>
<dbReference type="AlphaFoldDB" id="V9HU73"/>
<evidence type="ECO:0000313" key="3">
    <source>
        <dbReference type="EMBL" id="EHL14773.1"/>
    </source>
</evidence>
<organism evidence="3 4">
    <name type="scientific">Peptoanaerobacter stomatis</name>
    <dbReference type="NCBI Taxonomy" id="796937"/>
    <lineage>
        <taxon>Bacteria</taxon>
        <taxon>Bacillati</taxon>
        <taxon>Bacillota</taxon>
        <taxon>Clostridia</taxon>
        <taxon>Peptostreptococcales</taxon>
        <taxon>Filifactoraceae</taxon>
        <taxon>Peptoanaerobacter</taxon>
    </lineage>
</organism>
<dbReference type="Proteomes" id="UP000017818">
    <property type="component" value="Unassembled WGS sequence"/>
</dbReference>